<dbReference type="OrthoDB" id="18679at2759"/>
<dbReference type="SMART" id="SM00397">
    <property type="entry name" value="t_SNARE"/>
    <property type="match status" value="2"/>
</dbReference>
<dbReference type="STRING" id="1392247.A0A3N4L5P4"/>
<sequence length="368" mass="40612">MRGFFSKKAPVQTAEEQQAAFFGERKTSPAPPPARVPSPQTSAPSGAGSSASRINGGYGSSGVNKNEDPRGQLFGGAGQRQQQQQQQQQQQKYHAPPTQGGYGRKDEYSGQHGGYGHQGVQGQQGGYGQQSNTDRNLTEAEEEEEDVEAVKQQIRFTKQESVASSRNALRVAAQAEETGRNTLARLGAQGERLYNTEKNLDLASSHSRVADQKARELKVANGSMFAIHMKNPLRSASRAKQEEARILARHQEEREERERTREFGFESKNGVGRALNGNGGYSKPSSKMSLAERSKYQFEADESDDEKEREIENNLDALGAVTGRLRNLAMATGQEVDRQNVQIDVIMRKSDKVDDQIAITHGRIRKIH</sequence>
<evidence type="ECO:0000256" key="3">
    <source>
        <dbReference type="SAM" id="MobiDB-lite"/>
    </source>
</evidence>
<reference evidence="5 6" key="1">
    <citation type="journal article" date="2018" name="Nat. Ecol. Evol.">
        <title>Pezizomycetes genomes reveal the molecular basis of ectomycorrhizal truffle lifestyle.</title>
        <authorList>
            <person name="Murat C."/>
            <person name="Payen T."/>
            <person name="Noel B."/>
            <person name="Kuo A."/>
            <person name="Morin E."/>
            <person name="Chen J."/>
            <person name="Kohler A."/>
            <person name="Krizsan K."/>
            <person name="Balestrini R."/>
            <person name="Da Silva C."/>
            <person name="Montanini B."/>
            <person name="Hainaut M."/>
            <person name="Levati E."/>
            <person name="Barry K.W."/>
            <person name="Belfiori B."/>
            <person name="Cichocki N."/>
            <person name="Clum A."/>
            <person name="Dockter R.B."/>
            <person name="Fauchery L."/>
            <person name="Guy J."/>
            <person name="Iotti M."/>
            <person name="Le Tacon F."/>
            <person name="Lindquist E.A."/>
            <person name="Lipzen A."/>
            <person name="Malagnac F."/>
            <person name="Mello A."/>
            <person name="Molinier V."/>
            <person name="Miyauchi S."/>
            <person name="Poulain J."/>
            <person name="Riccioni C."/>
            <person name="Rubini A."/>
            <person name="Sitrit Y."/>
            <person name="Splivallo R."/>
            <person name="Traeger S."/>
            <person name="Wang M."/>
            <person name="Zifcakova L."/>
            <person name="Wipf D."/>
            <person name="Zambonelli A."/>
            <person name="Paolocci F."/>
            <person name="Nowrousian M."/>
            <person name="Ottonello S."/>
            <person name="Baldrian P."/>
            <person name="Spatafora J.W."/>
            <person name="Henrissat B."/>
            <person name="Nagy L.G."/>
            <person name="Aury J.M."/>
            <person name="Wincker P."/>
            <person name="Grigoriev I.V."/>
            <person name="Bonfante P."/>
            <person name="Martin F.M."/>
        </authorList>
    </citation>
    <scope>NUCLEOTIDE SEQUENCE [LARGE SCALE GENOMIC DNA]</scope>
    <source>
        <strain evidence="5 6">CCBAS932</strain>
    </source>
</reference>
<evidence type="ECO:0000313" key="6">
    <source>
        <dbReference type="Proteomes" id="UP000277580"/>
    </source>
</evidence>
<evidence type="ECO:0000313" key="5">
    <source>
        <dbReference type="EMBL" id="RPB17098.1"/>
    </source>
</evidence>
<dbReference type="GO" id="GO:0006887">
    <property type="term" value="P:exocytosis"/>
    <property type="evidence" value="ECO:0007669"/>
    <property type="project" value="TreeGrafter"/>
</dbReference>
<dbReference type="CDD" id="cd15857">
    <property type="entry name" value="SNARE_SEC9C"/>
    <property type="match status" value="1"/>
</dbReference>
<dbReference type="GO" id="GO:0005484">
    <property type="term" value="F:SNAP receptor activity"/>
    <property type="evidence" value="ECO:0007669"/>
    <property type="project" value="TreeGrafter"/>
</dbReference>
<dbReference type="PANTHER" id="PTHR19305:SF9">
    <property type="entry name" value="SYNAPTOSOMAL-ASSOCIATED PROTEIN 29"/>
    <property type="match status" value="1"/>
</dbReference>
<dbReference type="EMBL" id="ML119107">
    <property type="protein sequence ID" value="RPB17098.1"/>
    <property type="molecule type" value="Genomic_DNA"/>
</dbReference>
<accession>A0A3N4L5P4</accession>
<feature type="compositionally biased region" description="Gly residues" evidence="3">
    <location>
        <begin position="111"/>
        <end position="128"/>
    </location>
</feature>
<proteinExistence type="inferred from homology"/>
<dbReference type="InParanoid" id="A0A3N4L5P4"/>
<protein>
    <recommendedName>
        <fullName evidence="4">t-SNARE coiled-coil homology domain-containing protein</fullName>
    </recommendedName>
</protein>
<keyword evidence="6" id="KW-1185">Reference proteome</keyword>
<comment type="similarity">
    <text evidence="1">Belongs to the SNAP-25 family.</text>
</comment>
<name>A0A3N4L5P4_9PEZI</name>
<dbReference type="GO" id="GO:0019905">
    <property type="term" value="F:syntaxin binding"/>
    <property type="evidence" value="ECO:0007669"/>
    <property type="project" value="TreeGrafter"/>
</dbReference>
<evidence type="ECO:0000259" key="4">
    <source>
        <dbReference type="PROSITE" id="PS50192"/>
    </source>
</evidence>
<dbReference type="PANTHER" id="PTHR19305">
    <property type="entry name" value="SYNAPTOSOMAL ASSOCIATED PROTEIN"/>
    <property type="match status" value="1"/>
</dbReference>
<dbReference type="GO" id="GO:0006906">
    <property type="term" value="P:vesicle fusion"/>
    <property type="evidence" value="ECO:0007669"/>
    <property type="project" value="TreeGrafter"/>
</dbReference>
<dbReference type="PROSITE" id="PS50192">
    <property type="entry name" value="T_SNARE"/>
    <property type="match status" value="1"/>
</dbReference>
<organism evidence="5 6">
    <name type="scientific">Morchella conica CCBAS932</name>
    <dbReference type="NCBI Taxonomy" id="1392247"/>
    <lineage>
        <taxon>Eukaryota</taxon>
        <taxon>Fungi</taxon>
        <taxon>Dikarya</taxon>
        <taxon>Ascomycota</taxon>
        <taxon>Pezizomycotina</taxon>
        <taxon>Pezizomycetes</taxon>
        <taxon>Pezizales</taxon>
        <taxon>Morchellaceae</taxon>
        <taxon>Morchella</taxon>
    </lineage>
</organism>
<feature type="region of interest" description="Disordered" evidence="3">
    <location>
        <begin position="268"/>
        <end position="291"/>
    </location>
</feature>
<dbReference type="AlphaFoldDB" id="A0A3N4L5P4"/>
<feature type="compositionally biased region" description="Low complexity" evidence="3">
    <location>
        <begin position="37"/>
        <end position="52"/>
    </location>
</feature>
<dbReference type="GO" id="GO:0031201">
    <property type="term" value="C:SNARE complex"/>
    <property type="evidence" value="ECO:0007669"/>
    <property type="project" value="TreeGrafter"/>
</dbReference>
<dbReference type="FunCoup" id="A0A3N4L5P4">
    <property type="interactions" value="113"/>
</dbReference>
<feature type="domain" description="T-SNARE coiled-coil homology" evidence="4">
    <location>
        <begin position="305"/>
        <end position="367"/>
    </location>
</feature>
<feature type="coiled-coil region" evidence="2">
    <location>
        <begin position="233"/>
        <end position="260"/>
    </location>
</feature>
<feature type="compositionally biased region" description="Low complexity" evidence="3">
    <location>
        <begin position="79"/>
        <end position="91"/>
    </location>
</feature>
<feature type="region of interest" description="Disordered" evidence="3">
    <location>
        <begin position="1"/>
        <end position="150"/>
    </location>
</feature>
<dbReference type="Gene3D" id="1.20.5.110">
    <property type="match status" value="2"/>
</dbReference>
<gene>
    <name evidence="5" type="ORF">P167DRAFT_480023</name>
</gene>
<dbReference type="GO" id="GO:0005886">
    <property type="term" value="C:plasma membrane"/>
    <property type="evidence" value="ECO:0007669"/>
    <property type="project" value="TreeGrafter"/>
</dbReference>
<evidence type="ECO:0000256" key="2">
    <source>
        <dbReference type="SAM" id="Coils"/>
    </source>
</evidence>
<evidence type="ECO:0000256" key="1">
    <source>
        <dbReference type="ARBA" id="ARBA00009480"/>
    </source>
</evidence>
<dbReference type="CDD" id="cd15886">
    <property type="entry name" value="SNARE_SEC9N"/>
    <property type="match status" value="1"/>
</dbReference>
<dbReference type="Proteomes" id="UP000277580">
    <property type="component" value="Unassembled WGS sequence"/>
</dbReference>
<dbReference type="InterPro" id="IPR000727">
    <property type="entry name" value="T_SNARE_dom"/>
</dbReference>
<dbReference type="SUPFAM" id="SSF58038">
    <property type="entry name" value="SNARE fusion complex"/>
    <property type="match status" value="2"/>
</dbReference>
<keyword evidence="2" id="KW-0175">Coiled coil</keyword>